<dbReference type="InterPro" id="IPR040976">
    <property type="entry name" value="Pkinase_fungal"/>
</dbReference>
<reference evidence="2" key="1">
    <citation type="submission" date="2011-04" db="EMBL/GenBank/DDBJ databases">
        <title>Evolution of plant cell wall degrading machinery underlies the functional diversity of forest fungi.</title>
        <authorList>
            <consortium name="US DOE Joint Genome Institute (JGI-PGF)"/>
            <person name="Eastwood D.C."/>
            <person name="Floudas D."/>
            <person name="Binder M."/>
            <person name="Majcherczyk A."/>
            <person name="Schneider P."/>
            <person name="Aerts A."/>
            <person name="Asiegbu F.O."/>
            <person name="Baker S.E."/>
            <person name="Barry K."/>
            <person name="Bendiksby M."/>
            <person name="Blumentritt M."/>
            <person name="Coutinho P.M."/>
            <person name="Cullen D."/>
            <person name="Cullen D."/>
            <person name="Gathman A."/>
            <person name="Goodell B."/>
            <person name="Henrissat B."/>
            <person name="Ihrmark K."/>
            <person name="Kauserud H."/>
            <person name="Kohler A."/>
            <person name="LaButti K."/>
            <person name="Lapidus A."/>
            <person name="Lavin J.L."/>
            <person name="Lee Y.-H."/>
            <person name="Lindquist E."/>
            <person name="Lilly W."/>
            <person name="Lucas S."/>
            <person name="Morin E."/>
            <person name="Murat C."/>
            <person name="Oguiza J.A."/>
            <person name="Park J."/>
            <person name="Pisabarro A.G."/>
            <person name="Riley R."/>
            <person name="Rosling A."/>
            <person name="Salamov A."/>
            <person name="Schmidt O."/>
            <person name="Schmutz J."/>
            <person name="Skrede I."/>
            <person name="Stenlid J."/>
            <person name="Wiebenga A."/>
            <person name="Xie X."/>
            <person name="Kues U."/>
            <person name="Hibbett D.S."/>
            <person name="Hoffmeister D."/>
            <person name="Hogberg N."/>
            <person name="Martin F."/>
            <person name="Grigoriev I.V."/>
            <person name="Watkinson S.C."/>
        </authorList>
    </citation>
    <scope>NUCLEOTIDE SEQUENCE</scope>
    <source>
        <strain evidence="2">S7.9</strain>
    </source>
</reference>
<dbReference type="Pfam" id="PF17667">
    <property type="entry name" value="Pkinase_fungal"/>
    <property type="match status" value="1"/>
</dbReference>
<dbReference type="InterPro" id="IPR000719">
    <property type="entry name" value="Prot_kinase_dom"/>
</dbReference>
<feature type="domain" description="Protein kinase" evidence="1">
    <location>
        <begin position="1"/>
        <end position="235"/>
    </location>
</feature>
<dbReference type="RefSeq" id="XP_007319131.1">
    <property type="nucleotide sequence ID" value="XM_007319069.1"/>
</dbReference>
<dbReference type="Gene3D" id="1.10.510.10">
    <property type="entry name" value="Transferase(Phosphotransferase) domain 1"/>
    <property type="match status" value="1"/>
</dbReference>
<protein>
    <recommendedName>
        <fullName evidence="1">Protein kinase domain-containing protein</fullName>
    </recommendedName>
</protein>
<dbReference type="HOGENOM" id="CLU_1180831_0_0_1"/>
<dbReference type="InterPro" id="IPR011009">
    <property type="entry name" value="Kinase-like_dom_sf"/>
</dbReference>
<dbReference type="PANTHER" id="PTHR38248:SF2">
    <property type="entry name" value="FUNK1 11"/>
    <property type="match status" value="1"/>
</dbReference>
<evidence type="ECO:0000313" key="2">
    <source>
        <dbReference type="EMBL" id="EGO23369.1"/>
    </source>
</evidence>
<dbReference type="PANTHER" id="PTHR38248">
    <property type="entry name" value="FUNK1 6"/>
    <property type="match status" value="1"/>
</dbReference>
<organism>
    <name type="scientific">Serpula lacrymans var. lacrymans (strain S7.9)</name>
    <name type="common">Dry rot fungus</name>
    <dbReference type="NCBI Taxonomy" id="578457"/>
    <lineage>
        <taxon>Eukaryota</taxon>
        <taxon>Fungi</taxon>
        <taxon>Dikarya</taxon>
        <taxon>Basidiomycota</taxon>
        <taxon>Agaricomycotina</taxon>
        <taxon>Agaricomycetes</taxon>
        <taxon>Agaricomycetidae</taxon>
        <taxon>Boletales</taxon>
        <taxon>Coniophorineae</taxon>
        <taxon>Serpulaceae</taxon>
        <taxon>Serpula</taxon>
    </lineage>
</organism>
<accession>F8NZN8</accession>
<dbReference type="OrthoDB" id="5584477at2759"/>
<gene>
    <name evidence="2" type="ORF">SERLADRAFT_469220</name>
</gene>
<dbReference type="AlphaFoldDB" id="F8NZN8"/>
<proteinExistence type="predicted"/>
<dbReference type="GO" id="GO:0005524">
    <property type="term" value="F:ATP binding"/>
    <property type="evidence" value="ECO:0007669"/>
    <property type="project" value="InterPro"/>
</dbReference>
<dbReference type="GO" id="GO:0004672">
    <property type="term" value="F:protein kinase activity"/>
    <property type="evidence" value="ECO:0007669"/>
    <property type="project" value="InterPro"/>
</dbReference>
<dbReference type="KEGG" id="sla:SERLADRAFT_469220"/>
<sequence>MIRAEDFYQVENSPQKGIESYVKTDYASPQLRFLVQEELSAIAEVEDPKLMAIIFYDIFKAIRWLFENAGTLHCDISYSNVMFYSENGKICRVLHDFDSASTGTRSTPTSQRTGTKPYMAVDLLSGDDPEHLYRHDLESLLYVMIRHAGRFDDQGHVVENPLFGEWDEGTRQLYKTKHTFITSTPKWDEYLTGRYLAAFGPCFSDLHWMFREGFSARAKAEATPSSRRPARSRSI</sequence>
<dbReference type="EMBL" id="GL945435">
    <property type="protein sequence ID" value="EGO23369.1"/>
    <property type="molecule type" value="Genomic_DNA"/>
</dbReference>
<dbReference type="Proteomes" id="UP000008064">
    <property type="component" value="Unassembled WGS sequence"/>
</dbReference>
<dbReference type="SUPFAM" id="SSF56112">
    <property type="entry name" value="Protein kinase-like (PK-like)"/>
    <property type="match status" value="1"/>
</dbReference>
<name>F8NZN8_SERL9</name>
<dbReference type="PROSITE" id="PS50011">
    <property type="entry name" value="PROTEIN_KINASE_DOM"/>
    <property type="match status" value="1"/>
</dbReference>
<dbReference type="GeneID" id="18819560"/>
<evidence type="ECO:0000259" key="1">
    <source>
        <dbReference type="PROSITE" id="PS50011"/>
    </source>
</evidence>